<comment type="caution">
    <text evidence="2">The sequence shown here is derived from an EMBL/GenBank/DDBJ whole genome shotgun (WGS) entry which is preliminary data.</text>
</comment>
<protein>
    <submittedName>
        <fullName evidence="2">Uncharacterized protein</fullName>
    </submittedName>
</protein>
<feature type="compositionally biased region" description="Pro residues" evidence="1">
    <location>
        <begin position="303"/>
        <end position="315"/>
    </location>
</feature>
<feature type="compositionally biased region" description="Low complexity" evidence="1">
    <location>
        <begin position="358"/>
        <end position="369"/>
    </location>
</feature>
<reference evidence="2 3" key="1">
    <citation type="journal article" date="2019" name="Commun. Biol.">
        <title>The bagworm genome reveals a unique fibroin gene that provides high tensile strength.</title>
        <authorList>
            <person name="Kono N."/>
            <person name="Nakamura H."/>
            <person name="Ohtoshi R."/>
            <person name="Tomita M."/>
            <person name="Numata K."/>
            <person name="Arakawa K."/>
        </authorList>
    </citation>
    <scope>NUCLEOTIDE SEQUENCE [LARGE SCALE GENOMIC DNA]</scope>
</reference>
<feature type="compositionally biased region" description="Low complexity" evidence="1">
    <location>
        <begin position="281"/>
        <end position="295"/>
    </location>
</feature>
<sequence length="376" mass="42160">MDVVYALKRQGRTSTGSAVKRPGPRRIYESTSLSRLASPRSRIRWKPPFRATKHSLIYNDFSLRHCLSSLPLDGLESCNNVDEKRSVGREALITVYPTVREVVDSGASRFAYLAFVRICIRRVPFVCENNNCTFTILVGCSSRQSSHPKHRRRRPRRRGEETEGYRGRWRRRCRQEAEGETDASEDFRDGQQRDQGAEGAQRRRVRARPVRSSSSLSHLPVRKVLRRRRRRRWSGGVAVARKGAKRAGSVPVLRRFVESRRRRQAPPPRSSLPEPRRARGKAAAAAGSPTKSKAPTPKRRRPPPPPRPQRLPPPPPRRRSLAASAAAKAAASEYGVAPKAKKTAKPPTKTESLKPKKAATPKAKPAAAKKAAEEVI</sequence>
<proteinExistence type="predicted"/>
<dbReference type="EMBL" id="BGZK01002272">
    <property type="protein sequence ID" value="GBP92395.1"/>
    <property type="molecule type" value="Genomic_DNA"/>
</dbReference>
<feature type="compositionally biased region" description="Basic residues" evidence="1">
    <location>
        <begin position="220"/>
        <end position="233"/>
    </location>
</feature>
<organism evidence="2 3">
    <name type="scientific">Eumeta variegata</name>
    <name type="common">Bagworm moth</name>
    <name type="synonym">Eumeta japonica</name>
    <dbReference type="NCBI Taxonomy" id="151549"/>
    <lineage>
        <taxon>Eukaryota</taxon>
        <taxon>Metazoa</taxon>
        <taxon>Ecdysozoa</taxon>
        <taxon>Arthropoda</taxon>
        <taxon>Hexapoda</taxon>
        <taxon>Insecta</taxon>
        <taxon>Pterygota</taxon>
        <taxon>Neoptera</taxon>
        <taxon>Endopterygota</taxon>
        <taxon>Lepidoptera</taxon>
        <taxon>Glossata</taxon>
        <taxon>Ditrysia</taxon>
        <taxon>Tineoidea</taxon>
        <taxon>Psychidae</taxon>
        <taxon>Oiketicinae</taxon>
        <taxon>Eumeta</taxon>
    </lineage>
</organism>
<accession>A0A4C2A0A8</accession>
<dbReference type="AlphaFoldDB" id="A0A4C2A0A8"/>
<feature type="compositionally biased region" description="Basic residues" evidence="1">
    <location>
        <begin position="146"/>
        <end position="157"/>
    </location>
</feature>
<feature type="compositionally biased region" description="Basic and acidic residues" evidence="1">
    <location>
        <begin position="185"/>
        <end position="196"/>
    </location>
</feature>
<evidence type="ECO:0000313" key="3">
    <source>
        <dbReference type="Proteomes" id="UP000299102"/>
    </source>
</evidence>
<name>A0A4C2A0A8_EUMVA</name>
<feature type="compositionally biased region" description="Low complexity" evidence="1">
    <location>
        <begin position="321"/>
        <end position="332"/>
    </location>
</feature>
<keyword evidence="3" id="KW-1185">Reference proteome</keyword>
<feature type="region of interest" description="Disordered" evidence="1">
    <location>
        <begin position="144"/>
        <end position="376"/>
    </location>
</feature>
<evidence type="ECO:0000256" key="1">
    <source>
        <dbReference type="SAM" id="MobiDB-lite"/>
    </source>
</evidence>
<feature type="compositionally biased region" description="Low complexity" evidence="1">
    <location>
        <begin position="210"/>
        <end position="219"/>
    </location>
</feature>
<evidence type="ECO:0000313" key="2">
    <source>
        <dbReference type="EMBL" id="GBP92395.1"/>
    </source>
</evidence>
<dbReference type="Proteomes" id="UP000299102">
    <property type="component" value="Unassembled WGS sequence"/>
</dbReference>
<gene>
    <name evidence="2" type="ORF">EVAR_66791_1</name>
</gene>